<evidence type="ECO:0000313" key="3">
    <source>
        <dbReference type="EMBL" id="CAB3883302.1"/>
    </source>
</evidence>
<dbReference type="AlphaFoldDB" id="A0ABD4YWE6"/>
<feature type="domain" description="DUF2846" evidence="2">
    <location>
        <begin position="37"/>
        <end position="116"/>
    </location>
</feature>
<evidence type="ECO:0000256" key="1">
    <source>
        <dbReference type="SAM" id="SignalP"/>
    </source>
</evidence>
<dbReference type="EMBL" id="JAOBZK010000023">
    <property type="protein sequence ID" value="MDH1179792.1"/>
    <property type="molecule type" value="Genomic_DNA"/>
</dbReference>
<accession>A0ABD4YWE6</accession>
<dbReference type="Pfam" id="PF11008">
    <property type="entry name" value="DUF2846"/>
    <property type="match status" value="1"/>
</dbReference>
<dbReference type="EMBL" id="CADIKR010000004">
    <property type="protein sequence ID" value="CAB3883302.1"/>
    <property type="molecule type" value="Genomic_DNA"/>
</dbReference>
<dbReference type="PROSITE" id="PS51257">
    <property type="entry name" value="PROKAR_LIPOPROTEIN"/>
    <property type="match status" value="1"/>
</dbReference>
<keyword evidence="1" id="KW-0732">Signal</keyword>
<evidence type="ECO:0000313" key="4">
    <source>
        <dbReference type="EMBL" id="MDH1179792.1"/>
    </source>
</evidence>
<reference evidence="3 5" key="1">
    <citation type="submission" date="2020-04" db="EMBL/GenBank/DDBJ databases">
        <authorList>
            <person name="De Canck E."/>
        </authorList>
    </citation>
    <scope>NUCLEOTIDE SEQUENCE [LARGE SCALE GENOMIC DNA]</scope>
    <source>
        <strain evidence="3 5">LMG 3415</strain>
    </source>
</reference>
<name>A0ABD4YWE6_9BURK</name>
<sequence>MKIWLKLAATAASVVALAGCAGPQYQSLQGRMPPIAQGEGRIYFYQPQAQASAAAVAQQKLRVNGDVVGRNKPGSFFFVDRPAGSYVVTNLYWTGDGVSFKLDPGQTRYVRIKAESLGSTGTVGKLSMEMVDPPELAETELLKMRYWGAASPEQAPGLR</sequence>
<feature type="chain" id="PRO_5044725876" evidence="1">
    <location>
        <begin position="19"/>
        <end position="159"/>
    </location>
</feature>
<dbReference type="InterPro" id="IPR022548">
    <property type="entry name" value="DUF2846"/>
</dbReference>
<dbReference type="Proteomes" id="UP000507140">
    <property type="component" value="Unassembled WGS sequence"/>
</dbReference>
<keyword evidence="5" id="KW-1185">Reference proteome</keyword>
<gene>
    <name evidence="3" type="ORF">LMG3415_03563</name>
    <name evidence="4" type="ORF">N5C72_17050</name>
</gene>
<dbReference type="RefSeq" id="WP_180099252.1">
    <property type="nucleotide sequence ID" value="NZ_CADIKR010000004.1"/>
</dbReference>
<organism evidence="4 6">
    <name type="scientific">Achromobacter mucicolens</name>
    <dbReference type="NCBI Taxonomy" id="1389922"/>
    <lineage>
        <taxon>Bacteria</taxon>
        <taxon>Pseudomonadati</taxon>
        <taxon>Pseudomonadota</taxon>
        <taxon>Betaproteobacteria</taxon>
        <taxon>Burkholderiales</taxon>
        <taxon>Alcaligenaceae</taxon>
        <taxon>Achromobacter</taxon>
    </lineage>
</organism>
<evidence type="ECO:0000313" key="6">
    <source>
        <dbReference type="Proteomes" id="UP001158644"/>
    </source>
</evidence>
<evidence type="ECO:0000259" key="2">
    <source>
        <dbReference type="Pfam" id="PF11008"/>
    </source>
</evidence>
<proteinExistence type="predicted"/>
<feature type="signal peptide" evidence="1">
    <location>
        <begin position="1"/>
        <end position="18"/>
    </location>
</feature>
<dbReference type="Proteomes" id="UP001158644">
    <property type="component" value="Unassembled WGS sequence"/>
</dbReference>
<evidence type="ECO:0000313" key="5">
    <source>
        <dbReference type="Proteomes" id="UP000507140"/>
    </source>
</evidence>
<comment type="caution">
    <text evidence="4">The sequence shown here is derived from an EMBL/GenBank/DDBJ whole genome shotgun (WGS) entry which is preliminary data.</text>
</comment>
<protein>
    <submittedName>
        <fullName evidence="4">DUF2846 domain-containing protein</fullName>
    </submittedName>
</protein>
<reference evidence="4 6" key="2">
    <citation type="submission" date="2022-09" db="EMBL/GenBank/DDBJ databases">
        <title>Intensive care unit water sources are persistently colonized with multi-drug resistant bacteria and are the site of extensive horizontal gene transfer of antibiotic resistance genes.</title>
        <authorList>
            <person name="Diorio-Toth L."/>
        </authorList>
    </citation>
    <scope>NUCLEOTIDE SEQUENCE [LARGE SCALE GENOMIC DNA]</scope>
    <source>
        <strain evidence="4 6">GD03967</strain>
    </source>
</reference>